<evidence type="ECO:0000256" key="1">
    <source>
        <dbReference type="ARBA" id="ARBA00022729"/>
    </source>
</evidence>
<dbReference type="InterPro" id="IPR018391">
    <property type="entry name" value="PQQ_b-propeller_rpt"/>
</dbReference>
<dbReference type="EMBL" id="RCCI01000007">
    <property type="protein sequence ID" value="RLJ62875.1"/>
    <property type="molecule type" value="Genomic_DNA"/>
</dbReference>
<comment type="subcellular location">
    <subcellularLocation>
        <location evidence="4">Cell outer membrane</location>
        <topology evidence="4">Lipid-anchor</topology>
    </subcellularLocation>
</comment>
<dbReference type="GO" id="GO:0043165">
    <property type="term" value="P:Gram-negative-bacterium-type cell outer membrane assembly"/>
    <property type="evidence" value="ECO:0007669"/>
    <property type="project" value="UniProtKB-UniRule"/>
</dbReference>
<organism evidence="7 8">
    <name type="scientific">Sulfurisoma sediminicola</name>
    <dbReference type="NCBI Taxonomy" id="1381557"/>
    <lineage>
        <taxon>Bacteria</taxon>
        <taxon>Pseudomonadati</taxon>
        <taxon>Pseudomonadota</taxon>
        <taxon>Betaproteobacteria</taxon>
        <taxon>Nitrosomonadales</taxon>
        <taxon>Sterolibacteriaceae</taxon>
        <taxon>Sulfurisoma</taxon>
    </lineage>
</organism>
<dbReference type="SUPFAM" id="SSF50998">
    <property type="entry name" value="Quinoprotein alcohol dehydrogenase-like"/>
    <property type="match status" value="1"/>
</dbReference>
<proteinExistence type="inferred from homology"/>
<dbReference type="OrthoDB" id="5173551at2"/>
<dbReference type="SMART" id="SM00564">
    <property type="entry name" value="PQQ"/>
    <property type="match status" value="7"/>
</dbReference>
<keyword evidence="4" id="KW-0564">Palmitate</keyword>
<dbReference type="AlphaFoldDB" id="A0A497XA29"/>
<reference evidence="7 8" key="1">
    <citation type="submission" date="2018-10" db="EMBL/GenBank/DDBJ databases">
        <title>Genomic Encyclopedia of Type Strains, Phase IV (KMG-IV): sequencing the most valuable type-strain genomes for metagenomic binning, comparative biology and taxonomic classification.</title>
        <authorList>
            <person name="Goeker M."/>
        </authorList>
    </citation>
    <scope>NUCLEOTIDE SEQUENCE [LARGE SCALE GENOMIC DNA]</scope>
    <source>
        <strain evidence="7 8">DSM 26916</strain>
    </source>
</reference>
<keyword evidence="8" id="KW-1185">Reference proteome</keyword>
<dbReference type="Pfam" id="PF13360">
    <property type="entry name" value="PQQ_2"/>
    <property type="match status" value="1"/>
</dbReference>
<protein>
    <recommendedName>
        <fullName evidence="4">Outer membrane protein assembly factor BamB</fullName>
    </recommendedName>
</protein>
<keyword evidence="4" id="KW-0449">Lipoprotein</keyword>
<dbReference type="PANTHER" id="PTHR34512">
    <property type="entry name" value="CELL SURFACE PROTEIN"/>
    <property type="match status" value="1"/>
</dbReference>
<dbReference type="Proteomes" id="UP000268908">
    <property type="component" value="Unassembled WGS sequence"/>
</dbReference>
<dbReference type="RefSeq" id="WP_121243177.1">
    <property type="nucleotide sequence ID" value="NZ_BHVV01000008.1"/>
</dbReference>
<accession>A0A497XA29</accession>
<keyword evidence="2 4" id="KW-0472">Membrane</keyword>
<comment type="subunit">
    <text evidence="4">Part of the Bam complex.</text>
</comment>
<comment type="caution">
    <text evidence="7">The sequence shown here is derived from an EMBL/GenBank/DDBJ whole genome shotgun (WGS) entry which is preliminary data.</text>
</comment>
<evidence type="ECO:0000256" key="2">
    <source>
        <dbReference type="ARBA" id="ARBA00023136"/>
    </source>
</evidence>
<dbReference type="GO" id="GO:0009279">
    <property type="term" value="C:cell outer membrane"/>
    <property type="evidence" value="ECO:0007669"/>
    <property type="project" value="UniProtKB-SubCell"/>
</dbReference>
<comment type="function">
    <text evidence="4">Part of the outer membrane protein assembly complex, which is involved in assembly and insertion of beta-barrel proteins into the outer membrane.</text>
</comment>
<evidence type="ECO:0000259" key="6">
    <source>
        <dbReference type="Pfam" id="PF13360"/>
    </source>
</evidence>
<evidence type="ECO:0000313" key="8">
    <source>
        <dbReference type="Proteomes" id="UP000268908"/>
    </source>
</evidence>
<comment type="similarity">
    <text evidence="4">Belongs to the BamB family.</text>
</comment>
<dbReference type="InterPro" id="IPR011047">
    <property type="entry name" value="Quinoprotein_ADH-like_sf"/>
</dbReference>
<dbReference type="GO" id="GO:0051205">
    <property type="term" value="P:protein insertion into membrane"/>
    <property type="evidence" value="ECO:0007669"/>
    <property type="project" value="UniProtKB-UniRule"/>
</dbReference>
<dbReference type="NCBIfam" id="TIGR03300">
    <property type="entry name" value="assembly_YfgL"/>
    <property type="match status" value="1"/>
</dbReference>
<dbReference type="PANTHER" id="PTHR34512:SF30">
    <property type="entry name" value="OUTER MEMBRANE PROTEIN ASSEMBLY FACTOR BAMB"/>
    <property type="match status" value="1"/>
</dbReference>
<sequence length="383" mass="40037">MRRRAGHLLLMLGMLALTGCSSVDKINPFAAAPKDKPAELGAVQGGSEMRVLSSNSVGDAGEFVFTPAVVGERVFAAGRNGRIYRFDNGKQVWRADAGKDISGGVGADGKVVVVGTLKGEVLAFDADSGKPLWQARVSSEVLAAPAVTDGLVAVRSGDSRIFGFDAASGSRRWVYQRSTPALSLRSNVGVTLLDRALIAGFPGGKLVAIATNNGAAIWESTVALPKGATELERVADVASSAVVAGREVCAAAYQGRVTCFDLASGNALWSRDLSSRAGIDVDGRHVYVSDDKGVVHALDRNSGSSAWKQDKLANRRLSRPVALGSLVAVADFEGMVHFLRADDGNIVTRQKTDGSEVLAEPQRMASGVVVQTRKGGIYALGAN</sequence>
<dbReference type="PROSITE" id="PS51257">
    <property type="entry name" value="PROKAR_LIPOPROTEIN"/>
    <property type="match status" value="1"/>
</dbReference>
<dbReference type="Gene3D" id="2.130.10.10">
    <property type="entry name" value="YVTN repeat-like/Quinoprotein amine dehydrogenase"/>
    <property type="match status" value="1"/>
</dbReference>
<dbReference type="InterPro" id="IPR015943">
    <property type="entry name" value="WD40/YVTN_repeat-like_dom_sf"/>
</dbReference>
<feature type="chain" id="PRO_5019874939" description="Outer membrane protein assembly factor BamB" evidence="5">
    <location>
        <begin position="23"/>
        <end position="383"/>
    </location>
</feature>
<evidence type="ECO:0000313" key="7">
    <source>
        <dbReference type="EMBL" id="RLJ62875.1"/>
    </source>
</evidence>
<evidence type="ECO:0000256" key="3">
    <source>
        <dbReference type="ARBA" id="ARBA00023237"/>
    </source>
</evidence>
<evidence type="ECO:0000256" key="5">
    <source>
        <dbReference type="SAM" id="SignalP"/>
    </source>
</evidence>
<feature type="domain" description="Pyrrolo-quinoline quinone repeat" evidence="6">
    <location>
        <begin position="79"/>
        <end position="309"/>
    </location>
</feature>
<feature type="signal peptide" evidence="5">
    <location>
        <begin position="1"/>
        <end position="22"/>
    </location>
</feature>
<keyword evidence="1 4" id="KW-0732">Signal</keyword>
<gene>
    <name evidence="4" type="primary">bamB</name>
    <name evidence="7" type="ORF">DFR35_2697</name>
</gene>
<dbReference type="InterPro" id="IPR017687">
    <property type="entry name" value="BamB"/>
</dbReference>
<keyword evidence="3 4" id="KW-0998">Cell outer membrane</keyword>
<evidence type="ECO:0000256" key="4">
    <source>
        <dbReference type="HAMAP-Rule" id="MF_00923"/>
    </source>
</evidence>
<name>A0A497XA29_9PROT</name>
<dbReference type="InterPro" id="IPR002372">
    <property type="entry name" value="PQQ_rpt_dom"/>
</dbReference>
<dbReference type="HAMAP" id="MF_00923">
    <property type="entry name" value="OM_assembly_BamB"/>
    <property type="match status" value="1"/>
</dbReference>